<protein>
    <submittedName>
        <fullName evidence="1">Uncharacterized protein</fullName>
    </submittedName>
</protein>
<name>A0A2P5FL50_TREOI</name>
<dbReference type="InParanoid" id="A0A2P5FL50"/>
<organism evidence="1 2">
    <name type="scientific">Trema orientale</name>
    <name type="common">Charcoal tree</name>
    <name type="synonym">Celtis orientalis</name>
    <dbReference type="NCBI Taxonomy" id="63057"/>
    <lineage>
        <taxon>Eukaryota</taxon>
        <taxon>Viridiplantae</taxon>
        <taxon>Streptophyta</taxon>
        <taxon>Embryophyta</taxon>
        <taxon>Tracheophyta</taxon>
        <taxon>Spermatophyta</taxon>
        <taxon>Magnoliopsida</taxon>
        <taxon>eudicotyledons</taxon>
        <taxon>Gunneridae</taxon>
        <taxon>Pentapetalae</taxon>
        <taxon>rosids</taxon>
        <taxon>fabids</taxon>
        <taxon>Rosales</taxon>
        <taxon>Cannabaceae</taxon>
        <taxon>Trema</taxon>
    </lineage>
</organism>
<gene>
    <name evidence="1" type="ORF">TorRG33x02_057170</name>
</gene>
<keyword evidence="2" id="KW-1185">Reference proteome</keyword>
<proteinExistence type="predicted"/>
<evidence type="ECO:0000313" key="1">
    <source>
        <dbReference type="EMBL" id="PON98483.1"/>
    </source>
</evidence>
<reference evidence="2" key="1">
    <citation type="submission" date="2016-06" db="EMBL/GenBank/DDBJ databases">
        <title>Parallel loss of symbiosis genes in relatives of nitrogen-fixing non-legume Parasponia.</title>
        <authorList>
            <person name="Van Velzen R."/>
            <person name="Holmer R."/>
            <person name="Bu F."/>
            <person name="Rutten L."/>
            <person name="Van Zeijl A."/>
            <person name="Liu W."/>
            <person name="Santuari L."/>
            <person name="Cao Q."/>
            <person name="Sharma T."/>
            <person name="Shen D."/>
            <person name="Roswanjaya Y."/>
            <person name="Wardhani T."/>
            <person name="Kalhor M.S."/>
            <person name="Jansen J."/>
            <person name="Van den Hoogen J."/>
            <person name="Gungor B."/>
            <person name="Hartog M."/>
            <person name="Hontelez J."/>
            <person name="Verver J."/>
            <person name="Yang W.-C."/>
            <person name="Schijlen E."/>
            <person name="Repin R."/>
            <person name="Schilthuizen M."/>
            <person name="Schranz E."/>
            <person name="Heidstra R."/>
            <person name="Miyata K."/>
            <person name="Fedorova E."/>
            <person name="Kohlen W."/>
            <person name="Bisseling T."/>
            <person name="Smit S."/>
            <person name="Geurts R."/>
        </authorList>
    </citation>
    <scope>NUCLEOTIDE SEQUENCE [LARGE SCALE GENOMIC DNA]</scope>
    <source>
        <strain evidence="2">cv. RG33-2</strain>
    </source>
</reference>
<sequence length="115" mass="13204">MPIIRYVDLMPFVERSESIFSALPFLMCIYSCCIHKRYSGKSLVNLLGKWEESEYPGGQYVPVAGVALACYVSALSSLADMAANPFHIALFYLRKKIPWRIRYRVEFLRTDAVEN</sequence>
<dbReference type="Proteomes" id="UP000237000">
    <property type="component" value="Unassembled WGS sequence"/>
</dbReference>
<dbReference type="STRING" id="63057.A0A2P5FL50"/>
<evidence type="ECO:0000313" key="2">
    <source>
        <dbReference type="Proteomes" id="UP000237000"/>
    </source>
</evidence>
<dbReference type="EMBL" id="JXTC01000024">
    <property type="protein sequence ID" value="PON98483.1"/>
    <property type="molecule type" value="Genomic_DNA"/>
</dbReference>
<accession>A0A2P5FL50</accession>
<dbReference type="OrthoDB" id="420669at2759"/>
<dbReference type="AlphaFoldDB" id="A0A2P5FL50"/>
<comment type="caution">
    <text evidence="1">The sequence shown here is derived from an EMBL/GenBank/DDBJ whole genome shotgun (WGS) entry which is preliminary data.</text>
</comment>